<gene>
    <name evidence="1" type="ORF">SDC9_163771</name>
</gene>
<dbReference type="AlphaFoldDB" id="A0A645FPT0"/>
<reference evidence="1" key="1">
    <citation type="submission" date="2019-08" db="EMBL/GenBank/DDBJ databases">
        <authorList>
            <person name="Kucharzyk K."/>
            <person name="Murdoch R.W."/>
            <person name="Higgins S."/>
            <person name="Loffler F."/>
        </authorList>
    </citation>
    <scope>NUCLEOTIDE SEQUENCE</scope>
</reference>
<proteinExistence type="predicted"/>
<dbReference type="EMBL" id="VSSQ01063385">
    <property type="protein sequence ID" value="MPN16431.1"/>
    <property type="molecule type" value="Genomic_DNA"/>
</dbReference>
<dbReference type="CDD" id="cd17033">
    <property type="entry name" value="DR1245-like"/>
    <property type="match status" value="1"/>
</dbReference>
<name>A0A645FPT0_9ZZZZ</name>
<protein>
    <recommendedName>
        <fullName evidence="2">YbjN domain-containing protein</fullName>
    </recommendedName>
</protein>
<evidence type="ECO:0000313" key="1">
    <source>
        <dbReference type="EMBL" id="MPN16431.1"/>
    </source>
</evidence>
<evidence type="ECO:0008006" key="2">
    <source>
        <dbReference type="Google" id="ProtNLM"/>
    </source>
</evidence>
<sequence length="140" mass="16570">MTLFQILFETLNDNGWEFVYDDKNEIFRLEIRGVNSDYHCFIIVDEEQESLLCNTHINEKVPFPKRLEICNFINRVNYELANGNFEMDMDDGEIRFRTFLDLENTEPSQEQLMNLIWNGSQSFDTYYPGIIKIICDGMTA</sequence>
<accession>A0A645FPT0</accession>
<dbReference type="Pfam" id="PF10722">
    <property type="entry name" value="YbjN"/>
    <property type="match status" value="1"/>
</dbReference>
<organism evidence="1">
    <name type="scientific">bioreactor metagenome</name>
    <dbReference type="NCBI Taxonomy" id="1076179"/>
    <lineage>
        <taxon>unclassified sequences</taxon>
        <taxon>metagenomes</taxon>
        <taxon>ecological metagenomes</taxon>
    </lineage>
</organism>
<dbReference type="InterPro" id="IPR019660">
    <property type="entry name" value="Put_sensory_transdc_reg_YbjN"/>
</dbReference>
<comment type="caution">
    <text evidence="1">The sequence shown here is derived from an EMBL/GenBank/DDBJ whole genome shotgun (WGS) entry which is preliminary data.</text>
</comment>